<dbReference type="PANTHER" id="PTHR37953:SF1">
    <property type="entry name" value="UPF0127 PROTEIN MJ1496"/>
    <property type="match status" value="1"/>
</dbReference>
<comment type="caution">
    <text evidence="1">The sequence shown here is derived from an EMBL/GenBank/DDBJ whole genome shotgun (WGS) entry which is preliminary data.</text>
</comment>
<dbReference type="PANTHER" id="PTHR37953">
    <property type="entry name" value="UPF0127 PROTEIN MJ1496"/>
    <property type="match status" value="1"/>
</dbReference>
<proteinExistence type="predicted"/>
<dbReference type="EMBL" id="AONQ01000023">
    <property type="protein sequence ID" value="EME70073.1"/>
    <property type="molecule type" value="Genomic_DNA"/>
</dbReference>
<organism evidence="1 2">
    <name type="scientific">Paramagnetospirillum caucaseum</name>
    <dbReference type="NCBI Taxonomy" id="1244869"/>
    <lineage>
        <taxon>Bacteria</taxon>
        <taxon>Pseudomonadati</taxon>
        <taxon>Pseudomonadota</taxon>
        <taxon>Alphaproteobacteria</taxon>
        <taxon>Rhodospirillales</taxon>
        <taxon>Magnetospirillaceae</taxon>
        <taxon>Paramagnetospirillum</taxon>
    </lineage>
</organism>
<sequence length="131" mass="14448">MTFGASRVEVVAEDGKRYAFAVEMAVTPEQLSQGLMFRRDLPAGTGMLFDFGSVRQVSMWMKNTLIPLDMLFMDRSGRVIHAEQYAVPGSLEPRGPAGLVLGVLEVPAGTIRRLGLKPGDRVVHPMFERGR</sequence>
<reference evidence="1 2" key="1">
    <citation type="journal article" date="2014" name="Genome Announc.">
        <title>Draft Genome Sequence of Magnetospirillum sp. Strain SO-1, a Freshwater Magnetotactic Bacterium Isolated from the Ol'khovka River, Russia.</title>
        <authorList>
            <person name="Grouzdev D.S."/>
            <person name="Dziuba M.V."/>
            <person name="Sukhacheva M.S."/>
            <person name="Mardanov A.V."/>
            <person name="Beletskiy A.V."/>
            <person name="Kuznetsov B.B."/>
            <person name="Skryabin K.G."/>
        </authorList>
    </citation>
    <scope>NUCLEOTIDE SEQUENCE [LARGE SCALE GENOMIC DNA]</scope>
    <source>
        <strain evidence="1 2">SO-1</strain>
    </source>
</reference>
<name>M3ABB2_9PROT</name>
<dbReference type="PATRIC" id="fig|1244869.3.peg.2094"/>
<accession>M3ABB2</accession>
<dbReference type="Gene3D" id="2.60.120.1140">
    <property type="entry name" value="Protein of unknown function DUF192"/>
    <property type="match status" value="1"/>
</dbReference>
<dbReference type="AlphaFoldDB" id="M3ABB2"/>
<dbReference type="Proteomes" id="UP000011744">
    <property type="component" value="Unassembled WGS sequence"/>
</dbReference>
<protein>
    <recommendedName>
        <fullName evidence="3">DUF192 domain-containing protein</fullName>
    </recommendedName>
</protein>
<dbReference type="InterPro" id="IPR038695">
    <property type="entry name" value="Saro_0823-like_sf"/>
</dbReference>
<evidence type="ECO:0008006" key="3">
    <source>
        <dbReference type="Google" id="ProtNLM"/>
    </source>
</evidence>
<evidence type="ECO:0000313" key="1">
    <source>
        <dbReference type="EMBL" id="EME70073.1"/>
    </source>
</evidence>
<gene>
    <name evidence="1" type="ORF">H261_10339</name>
</gene>
<evidence type="ECO:0000313" key="2">
    <source>
        <dbReference type="Proteomes" id="UP000011744"/>
    </source>
</evidence>
<keyword evidence="2" id="KW-1185">Reference proteome</keyword>
<dbReference type="Pfam" id="PF02643">
    <property type="entry name" value="DUF192"/>
    <property type="match status" value="1"/>
</dbReference>
<dbReference type="eggNOG" id="COG1430">
    <property type="taxonomic scope" value="Bacteria"/>
</dbReference>
<dbReference type="InterPro" id="IPR003795">
    <property type="entry name" value="DUF192"/>
</dbReference>